<organism evidence="3 4">
    <name type="scientific">Embleya scabrispora</name>
    <dbReference type="NCBI Taxonomy" id="159449"/>
    <lineage>
        <taxon>Bacteria</taxon>
        <taxon>Bacillati</taxon>
        <taxon>Actinomycetota</taxon>
        <taxon>Actinomycetes</taxon>
        <taxon>Kitasatosporales</taxon>
        <taxon>Streptomycetaceae</taxon>
        <taxon>Embleya</taxon>
    </lineage>
</organism>
<dbReference type="Proteomes" id="UP000190037">
    <property type="component" value="Unassembled WGS sequence"/>
</dbReference>
<evidence type="ECO:0000313" key="3">
    <source>
        <dbReference type="EMBL" id="OPC77853.1"/>
    </source>
</evidence>
<evidence type="ECO:0000256" key="1">
    <source>
        <dbReference type="SAM" id="MobiDB-lite"/>
    </source>
</evidence>
<dbReference type="SUPFAM" id="SSF54909">
    <property type="entry name" value="Dimeric alpha+beta barrel"/>
    <property type="match status" value="2"/>
</dbReference>
<feature type="region of interest" description="Disordered" evidence="1">
    <location>
        <begin position="1"/>
        <end position="22"/>
    </location>
</feature>
<feature type="domain" description="ABM" evidence="2">
    <location>
        <begin position="26"/>
        <end position="117"/>
    </location>
</feature>
<dbReference type="STRING" id="159449.B4N89_36940"/>
<dbReference type="RefSeq" id="WP_078980947.1">
    <property type="nucleotide sequence ID" value="NZ_MWQN01000003.1"/>
</dbReference>
<reference evidence="3 4" key="1">
    <citation type="submission" date="2017-03" db="EMBL/GenBank/DDBJ databases">
        <title>Draft genome sequence of Streptomyces scabrisporus NF3, endophyte isolated from Amphipterygium adstringens.</title>
        <authorList>
            <person name="Vazquez M."/>
            <person name="Ceapa C.D."/>
            <person name="Rodriguez Luna D."/>
            <person name="Sanchez Esquivel S."/>
        </authorList>
    </citation>
    <scope>NUCLEOTIDE SEQUENCE [LARGE SCALE GENOMIC DNA]</scope>
    <source>
        <strain evidence="3 4">NF3</strain>
    </source>
</reference>
<name>A0A1T3NLT5_9ACTN</name>
<dbReference type="Gene3D" id="3.30.70.100">
    <property type="match status" value="2"/>
</dbReference>
<protein>
    <recommendedName>
        <fullName evidence="2">ABM domain-containing protein</fullName>
    </recommendedName>
</protein>
<dbReference type="InterPro" id="IPR007138">
    <property type="entry name" value="ABM_dom"/>
</dbReference>
<feature type="compositionally biased region" description="Polar residues" evidence="1">
    <location>
        <begin position="8"/>
        <end position="18"/>
    </location>
</feature>
<evidence type="ECO:0000313" key="4">
    <source>
        <dbReference type="Proteomes" id="UP000190037"/>
    </source>
</evidence>
<proteinExistence type="predicted"/>
<dbReference type="PROSITE" id="PS51725">
    <property type="entry name" value="ABM"/>
    <property type="match status" value="1"/>
</dbReference>
<sequence>MIELESLDPSTPFSQQLQDDSDDGPVVIVNTFVAPDGRLAEVLEAWRVGAVVMRAQPGCISVQLYTDTDAGHVIMNAAVWESVGALGNAFRQEAFQAGLAAYPDGTVAYPHLVRPIAVPGLCLGVPVTVAQSAEAVPGGTTGATDDGLDFAEFDARRPFFAQLGADTGPCVLLDVLVSPEGGEQTVLAGWTAHAAYLKTRPGFISTRMHQGTSGSRVFVNLAVWESAQALSDAVTAPEFAALAVNYPKGTTCLRRLVKPAAVAGVCVA</sequence>
<dbReference type="InterPro" id="IPR011008">
    <property type="entry name" value="Dimeric_a/b-barrel"/>
</dbReference>
<keyword evidence="4" id="KW-1185">Reference proteome</keyword>
<dbReference type="EMBL" id="MWQN01000003">
    <property type="protein sequence ID" value="OPC77853.1"/>
    <property type="molecule type" value="Genomic_DNA"/>
</dbReference>
<evidence type="ECO:0000259" key="2">
    <source>
        <dbReference type="PROSITE" id="PS51725"/>
    </source>
</evidence>
<comment type="caution">
    <text evidence="3">The sequence shown here is derived from an EMBL/GenBank/DDBJ whole genome shotgun (WGS) entry which is preliminary data.</text>
</comment>
<gene>
    <name evidence="3" type="ORF">B4N89_36940</name>
</gene>
<dbReference type="AlphaFoldDB" id="A0A1T3NLT5"/>
<dbReference type="Pfam" id="PF03992">
    <property type="entry name" value="ABM"/>
    <property type="match status" value="2"/>
</dbReference>
<accession>A0A1T3NLT5</accession>